<accession>A0A9X1T945</accession>
<dbReference type="RefSeq" id="WP_234612790.1">
    <property type="nucleotide sequence ID" value="NZ_CP098806.1"/>
</dbReference>
<dbReference type="InterPro" id="IPR019619">
    <property type="entry name" value="DUF2490"/>
</dbReference>
<reference evidence="1" key="1">
    <citation type="submission" date="2021-12" db="EMBL/GenBank/DDBJ databases">
        <title>Novel species in genus Dyadobacter.</title>
        <authorList>
            <person name="Ma C."/>
        </authorList>
    </citation>
    <scope>NUCLEOTIDE SEQUENCE</scope>
    <source>
        <strain evidence="1">CY399</strain>
    </source>
</reference>
<sequence>MCRFFLFYLLSFTALCQQTYRAGTTTQFNVNFKVGKALKLNTKFESRQILSQKEMDKSPNHRFQYERTDLTLLLTTKLSINNIIGGGYMIRLEDNTYYHRIIQQFNNVRKFEWFSIAHRVLADETFTNHGLSNFRISYRIGIQKPLNGQYIDPKEFYAKVNNDFLGIWSRDESDFEIGILPTLGYTATANNKIELGVDYRVNELRKNSITQQFWVTLGWFISI</sequence>
<evidence type="ECO:0000313" key="2">
    <source>
        <dbReference type="Proteomes" id="UP001139700"/>
    </source>
</evidence>
<name>A0A9X1T945_9BACT</name>
<dbReference type="Proteomes" id="UP001139700">
    <property type="component" value="Unassembled WGS sequence"/>
</dbReference>
<dbReference type="EMBL" id="JAJTTA010000002">
    <property type="protein sequence ID" value="MCF0040341.1"/>
    <property type="molecule type" value="Genomic_DNA"/>
</dbReference>
<gene>
    <name evidence="1" type="ORF">LXM24_09615</name>
</gene>
<evidence type="ECO:0000313" key="1">
    <source>
        <dbReference type="EMBL" id="MCF0040341.1"/>
    </source>
</evidence>
<dbReference type="Pfam" id="PF10677">
    <property type="entry name" value="DUF2490"/>
    <property type="match status" value="1"/>
</dbReference>
<protein>
    <submittedName>
        <fullName evidence="1">DUF2490 domain-containing protein</fullName>
    </submittedName>
</protein>
<proteinExistence type="predicted"/>
<dbReference type="AlphaFoldDB" id="A0A9X1T945"/>
<keyword evidence="2" id="KW-1185">Reference proteome</keyword>
<comment type="caution">
    <text evidence="1">The sequence shown here is derived from an EMBL/GenBank/DDBJ whole genome shotgun (WGS) entry which is preliminary data.</text>
</comment>
<organism evidence="1 2">
    <name type="scientific">Dyadobacter fanqingshengii</name>
    <dbReference type="NCBI Taxonomy" id="2906443"/>
    <lineage>
        <taxon>Bacteria</taxon>
        <taxon>Pseudomonadati</taxon>
        <taxon>Bacteroidota</taxon>
        <taxon>Cytophagia</taxon>
        <taxon>Cytophagales</taxon>
        <taxon>Spirosomataceae</taxon>
        <taxon>Dyadobacter</taxon>
    </lineage>
</organism>